<dbReference type="AlphaFoldDB" id="A0A1H0PJR9"/>
<reference evidence="2 3" key="1">
    <citation type="submission" date="2016-10" db="EMBL/GenBank/DDBJ databases">
        <authorList>
            <person name="de Groot N.N."/>
        </authorList>
    </citation>
    <scope>NUCLEOTIDE SEQUENCE [LARGE SCALE GENOMIC DNA]</scope>
    <source>
        <strain evidence="2 3">CGMCC 4.2022</strain>
    </source>
</reference>
<keyword evidence="1" id="KW-0472">Membrane</keyword>
<dbReference type="Proteomes" id="UP000199341">
    <property type="component" value="Unassembled WGS sequence"/>
</dbReference>
<feature type="transmembrane region" description="Helical" evidence="1">
    <location>
        <begin position="93"/>
        <end position="120"/>
    </location>
</feature>
<keyword evidence="1" id="KW-1133">Transmembrane helix</keyword>
<sequence length="373" mass="36357">MLSLRVLKGSGPAAASRWLLVGLASCGTGLLLLGALGWALAHPNAGTSDAVVRLGWCVVPVVVTVQLAVAVARAQPAAWPRAGLDAAGLGRSGLVLLGAASAAVVCAAGSVVALPLFLLLRGDLAGGPYHGIAPGLLATGHHLPPAGVVTLLAVVPVAAGVTAATGRLGTGRRTSSDEPSGTPSGLPWGIALVAAGLGVEAGAPGGHDIPLPSGLGSIASAAAGGWVLAAVGLVLAGPGLVHLGGRLLAAFRPGAIRLLSGRALQQEAHRIGPPLGLLSAATAAAVSAHGLRPGHPLGHVTVFAATLVAVCVLAIAAMAAVESRSTRRPAAATMRDLAVSPAVLRSVLALRAGVLLVAFLLPALLVAAMSPKP</sequence>
<keyword evidence="1" id="KW-0812">Transmembrane</keyword>
<evidence type="ECO:0000313" key="2">
    <source>
        <dbReference type="EMBL" id="SDP05317.1"/>
    </source>
</evidence>
<proteinExistence type="predicted"/>
<dbReference type="RefSeq" id="WP_093787565.1">
    <property type="nucleotide sequence ID" value="NZ_FNIE01000016.1"/>
</dbReference>
<feature type="transmembrane region" description="Helical" evidence="1">
    <location>
        <begin position="51"/>
        <end position="72"/>
    </location>
</feature>
<protein>
    <submittedName>
        <fullName evidence="2">Uncharacterized protein</fullName>
    </submittedName>
</protein>
<gene>
    <name evidence="2" type="ORF">SAMN05216259_11675</name>
</gene>
<feature type="transmembrane region" description="Helical" evidence="1">
    <location>
        <begin position="342"/>
        <end position="369"/>
    </location>
</feature>
<dbReference type="STRING" id="310781.SAMN05216259_11675"/>
<dbReference type="EMBL" id="FNIE01000016">
    <property type="protein sequence ID" value="SDP05317.1"/>
    <property type="molecule type" value="Genomic_DNA"/>
</dbReference>
<evidence type="ECO:0000313" key="3">
    <source>
        <dbReference type="Proteomes" id="UP000199341"/>
    </source>
</evidence>
<organism evidence="2 3">
    <name type="scientific">Actinacidiphila guanduensis</name>
    <dbReference type="NCBI Taxonomy" id="310781"/>
    <lineage>
        <taxon>Bacteria</taxon>
        <taxon>Bacillati</taxon>
        <taxon>Actinomycetota</taxon>
        <taxon>Actinomycetes</taxon>
        <taxon>Kitasatosporales</taxon>
        <taxon>Streptomycetaceae</taxon>
        <taxon>Actinacidiphila</taxon>
    </lineage>
</organism>
<keyword evidence="3" id="KW-1185">Reference proteome</keyword>
<feature type="transmembrane region" description="Helical" evidence="1">
    <location>
        <begin position="146"/>
        <end position="164"/>
    </location>
</feature>
<evidence type="ECO:0000256" key="1">
    <source>
        <dbReference type="SAM" id="Phobius"/>
    </source>
</evidence>
<accession>A0A1H0PJR9</accession>
<feature type="transmembrane region" description="Helical" evidence="1">
    <location>
        <begin position="297"/>
        <end position="321"/>
    </location>
</feature>
<name>A0A1H0PJR9_9ACTN</name>
<feature type="transmembrane region" description="Helical" evidence="1">
    <location>
        <begin position="223"/>
        <end position="251"/>
    </location>
</feature>